<comment type="catalytic activity">
    <reaction evidence="5">
        <text>uridine(54) in tRNA = pseudouridine(54) in tRNA</text>
        <dbReference type="Rhea" id="RHEA:57876"/>
        <dbReference type="Rhea" id="RHEA-COMP:10193"/>
        <dbReference type="Rhea" id="RHEA-COMP:14141"/>
        <dbReference type="ChEBI" id="CHEBI:65314"/>
        <dbReference type="ChEBI" id="CHEBI:65315"/>
    </reaction>
</comment>
<gene>
    <name evidence="5" type="primary">pus10</name>
    <name evidence="8" type="ORF">D6D85_04290</name>
    <name evidence="9" type="ORF">EF810_06555</name>
</gene>
<evidence type="ECO:0000313" key="8">
    <source>
        <dbReference type="EMBL" id="RSN76179.1"/>
    </source>
</evidence>
<dbReference type="SUPFAM" id="SSF55120">
    <property type="entry name" value="Pseudouridine synthase"/>
    <property type="match status" value="1"/>
</dbReference>
<feature type="active site" description="Nucleophile" evidence="5">
    <location>
        <position position="216"/>
    </location>
</feature>
<dbReference type="Pfam" id="PF22023">
    <property type="entry name" value="Pus10_THUMP_arc"/>
    <property type="match status" value="1"/>
</dbReference>
<accession>A0A429GR70</accession>
<evidence type="ECO:0000259" key="6">
    <source>
        <dbReference type="Pfam" id="PF21238"/>
    </source>
</evidence>
<dbReference type="PANTHER" id="PTHR21568">
    <property type="entry name" value="TRNA PSEUDOURIDINE SYNTHASE PUS10"/>
    <property type="match status" value="1"/>
</dbReference>
<evidence type="ECO:0000256" key="3">
    <source>
        <dbReference type="ARBA" id="ARBA00022884"/>
    </source>
</evidence>
<comment type="catalytic activity">
    <reaction evidence="5">
        <text>uridine(55) in tRNA = pseudouridine(55) in tRNA</text>
        <dbReference type="Rhea" id="RHEA:42532"/>
        <dbReference type="Rhea" id="RHEA-COMP:10101"/>
        <dbReference type="Rhea" id="RHEA-COMP:10102"/>
        <dbReference type="ChEBI" id="CHEBI:65314"/>
        <dbReference type="ChEBI" id="CHEBI:65315"/>
        <dbReference type="EC" id="5.4.99.25"/>
    </reaction>
</comment>
<evidence type="ECO:0000256" key="5">
    <source>
        <dbReference type="HAMAP-Rule" id="MF_01893"/>
    </source>
</evidence>
<evidence type="ECO:0000313" key="9">
    <source>
        <dbReference type="EMBL" id="RZN59675.1"/>
    </source>
</evidence>
<feature type="binding site" evidence="5">
    <location>
        <position position="353"/>
    </location>
    <ligand>
        <name>substrate</name>
    </ligand>
</feature>
<feature type="binding site" evidence="5">
    <location>
        <position position="282"/>
    </location>
    <ligand>
        <name>substrate</name>
    </ligand>
</feature>
<keyword evidence="4 5" id="KW-0413">Isomerase</keyword>
<dbReference type="InterPro" id="IPR048741">
    <property type="entry name" value="Pus10-like_C"/>
</dbReference>
<evidence type="ECO:0000256" key="4">
    <source>
        <dbReference type="ARBA" id="ARBA00023235"/>
    </source>
</evidence>
<dbReference type="NCBIfam" id="TIGR01213">
    <property type="entry name" value="pseudo_Pus10arc"/>
    <property type="match status" value="1"/>
</dbReference>
<name>A0A429GR70_9CREN</name>
<keyword evidence="10" id="KW-1185">Reference proteome</keyword>
<comment type="function">
    <text evidence="5">Responsible for synthesis of pseudouridine from uracil-54 and uracil-55 in the psi GC loop of transfer RNAs.</text>
</comment>
<keyword evidence="2 5" id="KW-0819">tRNA processing</keyword>
<dbReference type="EC" id="5.4.99.25" evidence="5"/>
<dbReference type="FunFam" id="3.30.70.2510:FF:000001">
    <property type="entry name" value="tRNA pseudouridine synthase Pus10"/>
    <property type="match status" value="1"/>
</dbReference>
<dbReference type="HAMAP" id="MF_01893">
    <property type="entry name" value="Pus10_arch"/>
    <property type="match status" value="1"/>
</dbReference>
<reference evidence="9 11" key="2">
    <citation type="journal article" date="2019" name="Nat. Microbiol.">
        <title>Wide diversity of methane and short-chain alkane metabolisms in uncultured archaea.</title>
        <authorList>
            <person name="Borrel G."/>
            <person name="Adam P.S."/>
            <person name="McKay L.J."/>
            <person name="Chen L.X."/>
            <person name="Sierra-Garcia I.N."/>
            <person name="Sieber C.M."/>
            <person name="Letourneur Q."/>
            <person name="Ghozlane A."/>
            <person name="Andersen G.L."/>
            <person name="Li W.J."/>
            <person name="Hallam S.J."/>
            <person name="Muyzer G."/>
            <person name="de Oliveira V.M."/>
            <person name="Inskeep W.P."/>
            <person name="Banfield J.F."/>
            <person name="Gribaldo S."/>
        </authorList>
    </citation>
    <scope>NUCLEOTIDE SEQUENCE [LARGE SCALE GENOMIC DNA]</scope>
    <source>
        <strain evidence="9">NM4</strain>
    </source>
</reference>
<evidence type="ECO:0000256" key="2">
    <source>
        <dbReference type="ARBA" id="ARBA00022694"/>
    </source>
</evidence>
<feature type="domain" description="Pus10-like C-terminal" evidence="6">
    <location>
        <begin position="150"/>
        <end position="387"/>
    </location>
</feature>
<dbReference type="EMBL" id="RCOS01000062">
    <property type="protein sequence ID" value="RSN76179.1"/>
    <property type="molecule type" value="Genomic_DNA"/>
</dbReference>
<dbReference type="OrthoDB" id="10348at2157"/>
<dbReference type="InterPro" id="IPR020103">
    <property type="entry name" value="PsdUridine_synth_cat_dom_sf"/>
</dbReference>
<reference evidence="8 10" key="1">
    <citation type="submission" date="2018-10" db="EMBL/GenBank/DDBJ databases">
        <title>Co-occurring genomic capacity for anaerobic methane metabolism and dissimilatory sulfite reduction discovered in the Korarchaeota.</title>
        <authorList>
            <person name="Mckay L.J."/>
            <person name="Dlakic M."/>
            <person name="Fields M.W."/>
            <person name="Delmont T.O."/>
            <person name="Eren A.M."/>
            <person name="Jay Z.J."/>
            <person name="Klingelsmith K.B."/>
            <person name="Rusch D.B."/>
            <person name="Inskeep W.P."/>
        </authorList>
    </citation>
    <scope>NUCLEOTIDE SEQUENCE [LARGE SCALE GENOMIC DNA]</scope>
    <source>
        <strain evidence="8 10">MDKW</strain>
    </source>
</reference>
<protein>
    <recommendedName>
        <fullName evidence="5">tRNA pseudouridine synthase Pus10</fullName>
        <ecNumber evidence="5">5.4.99.25</ecNumber>
    </recommendedName>
    <alternativeName>
        <fullName evidence="5">tRNA pseudouridine 54/55 synthase</fullName>
        <shortName evidence="5">Psi54/55 synthase</shortName>
    </alternativeName>
</protein>
<sequence>MTFVLDELELCMFCSGSLYGSSTRIPGWIRGLSLLKLFGRRGRPCYSCENLFEDKIDQILSKALSMLKDYEFSTIKAGVVVPPIVIERLDRIRSRYGLSDAESVKLTVSRHLDEILSSRIGVVVDEEDPDVTVIFDFNRADVSIQVKPVYIYGRYRKLERGISQSRWICPQCNGVGCEKCNWTGYKYPSVEKMVGDILKKAFLASEYHIHASGREDIDVRMLGPGRPFVMELVDPKKRKADLSQLEKIINEENMGKIEVIGLRYSNRQEIVLLKEARSRKVYRMRVEVNNLSETEVKMLEERLSNCVISQRTPTRVLRRRADIERRRKVFKFNIIKYDINSFEAIVECEGGLYIKELVSGDNGRTRPSISSLLGRESTCKELDVIDILGDEYG</sequence>
<dbReference type="PANTHER" id="PTHR21568:SF0">
    <property type="entry name" value="TRNA PSEUDOURIDINE SYNTHASE PUS10"/>
    <property type="match status" value="1"/>
</dbReference>
<dbReference type="Pfam" id="PF21238">
    <property type="entry name" value="Pus10_C"/>
    <property type="match status" value="1"/>
</dbReference>
<dbReference type="InterPro" id="IPR055174">
    <property type="entry name" value="Pus10_THUMP_arc"/>
</dbReference>
<evidence type="ECO:0000256" key="1">
    <source>
        <dbReference type="ARBA" id="ARBA00009652"/>
    </source>
</evidence>
<dbReference type="GO" id="GO:0160148">
    <property type="term" value="F:tRNA pseudouridine(55) synthase activity"/>
    <property type="evidence" value="ECO:0007669"/>
    <property type="project" value="UniProtKB-EC"/>
</dbReference>
<feature type="domain" description="Pus10 THUMP" evidence="7">
    <location>
        <begin position="62"/>
        <end position="136"/>
    </location>
</feature>
<evidence type="ECO:0000313" key="10">
    <source>
        <dbReference type="Proteomes" id="UP000277582"/>
    </source>
</evidence>
<dbReference type="GO" id="GO:0031119">
    <property type="term" value="P:tRNA pseudouridine synthesis"/>
    <property type="evidence" value="ECO:0007669"/>
    <property type="project" value="UniProtKB-UniRule"/>
</dbReference>
<dbReference type="Proteomes" id="UP000277582">
    <property type="component" value="Unassembled WGS sequence"/>
</dbReference>
<dbReference type="GO" id="GO:0000049">
    <property type="term" value="F:tRNA binding"/>
    <property type="evidence" value="ECO:0007669"/>
    <property type="project" value="InterPro"/>
</dbReference>
<organism evidence="8 10">
    <name type="scientific">Candidatus Methanodesulfokora washburnensis</name>
    <dbReference type="NCBI Taxonomy" id="2478471"/>
    <lineage>
        <taxon>Archaea</taxon>
        <taxon>Thermoproteota</taxon>
        <taxon>Candidatus Korarchaeia</taxon>
        <taxon>Candidatus Korarchaeia incertae sedis</taxon>
        <taxon>Candidatus Methanodesulfokora</taxon>
    </lineage>
</organism>
<dbReference type="Proteomes" id="UP000316217">
    <property type="component" value="Unassembled WGS sequence"/>
</dbReference>
<dbReference type="EMBL" id="RXII01000102">
    <property type="protein sequence ID" value="RZN59675.1"/>
    <property type="molecule type" value="Genomic_DNA"/>
</dbReference>
<dbReference type="Gene3D" id="3.30.70.2510">
    <property type="match status" value="1"/>
</dbReference>
<comment type="similarity">
    <text evidence="1 5">Belongs to the pseudouridine synthase Pus10 family.</text>
</comment>
<dbReference type="InterPro" id="IPR039894">
    <property type="entry name" value="Pus10-like"/>
</dbReference>
<dbReference type="Gene3D" id="3.30.70.3190">
    <property type="match status" value="1"/>
</dbReference>
<dbReference type="InterPro" id="IPR005912">
    <property type="entry name" value="Pus10"/>
</dbReference>
<proteinExistence type="inferred from homology"/>
<dbReference type="AlphaFoldDB" id="A0A429GR70"/>
<evidence type="ECO:0000259" key="7">
    <source>
        <dbReference type="Pfam" id="PF22023"/>
    </source>
</evidence>
<evidence type="ECO:0000313" key="11">
    <source>
        <dbReference type="Proteomes" id="UP000316217"/>
    </source>
</evidence>
<keyword evidence="3 5" id="KW-0694">RNA-binding</keyword>
<comment type="caution">
    <text evidence="8">The sequence shown here is derived from an EMBL/GenBank/DDBJ whole genome shotgun (WGS) entry which is preliminary data.</text>
</comment>